<dbReference type="PANTHER" id="PTHR42920">
    <property type="entry name" value="OS03G0707200 PROTEIN-RELATED"/>
    <property type="match status" value="1"/>
</dbReference>
<evidence type="ECO:0000256" key="3">
    <source>
        <dbReference type="ARBA" id="ARBA00022692"/>
    </source>
</evidence>
<dbReference type="EMBL" id="BMKW01000010">
    <property type="protein sequence ID" value="GGJ29612.1"/>
    <property type="molecule type" value="Genomic_DNA"/>
</dbReference>
<feature type="transmembrane region" description="Helical" evidence="6">
    <location>
        <begin position="52"/>
        <end position="72"/>
    </location>
</feature>
<feature type="transmembrane region" description="Helical" evidence="6">
    <location>
        <begin position="218"/>
        <end position="245"/>
    </location>
</feature>
<dbReference type="SUPFAM" id="SSF103481">
    <property type="entry name" value="Multidrug resistance efflux transporter EmrE"/>
    <property type="match status" value="2"/>
</dbReference>
<keyword evidence="5 6" id="KW-0472">Membrane</keyword>
<feature type="transmembrane region" description="Helical" evidence="6">
    <location>
        <begin position="257"/>
        <end position="276"/>
    </location>
</feature>
<organism evidence="8 9">
    <name type="scientific">Neoroseomonas lacus</name>
    <dbReference type="NCBI Taxonomy" id="287609"/>
    <lineage>
        <taxon>Bacteria</taxon>
        <taxon>Pseudomonadati</taxon>
        <taxon>Pseudomonadota</taxon>
        <taxon>Alphaproteobacteria</taxon>
        <taxon>Acetobacterales</taxon>
        <taxon>Acetobacteraceae</taxon>
        <taxon>Neoroseomonas</taxon>
    </lineage>
</organism>
<feature type="domain" description="EamA" evidence="7">
    <location>
        <begin position="164"/>
        <end position="298"/>
    </location>
</feature>
<evidence type="ECO:0000256" key="6">
    <source>
        <dbReference type="SAM" id="Phobius"/>
    </source>
</evidence>
<reference evidence="8" key="1">
    <citation type="journal article" date="2014" name="Int. J. Syst. Evol. Microbiol.">
        <title>Complete genome sequence of Corynebacterium casei LMG S-19264T (=DSM 44701T), isolated from a smear-ripened cheese.</title>
        <authorList>
            <consortium name="US DOE Joint Genome Institute (JGI-PGF)"/>
            <person name="Walter F."/>
            <person name="Albersmeier A."/>
            <person name="Kalinowski J."/>
            <person name="Ruckert C."/>
        </authorList>
    </citation>
    <scope>NUCLEOTIDE SEQUENCE</scope>
    <source>
        <strain evidence="8">CGMCC 1.3617</strain>
    </source>
</reference>
<evidence type="ECO:0000259" key="7">
    <source>
        <dbReference type="Pfam" id="PF00892"/>
    </source>
</evidence>
<feature type="transmembrane region" description="Helical" evidence="6">
    <location>
        <begin position="21"/>
        <end position="46"/>
    </location>
</feature>
<dbReference type="Proteomes" id="UP000661507">
    <property type="component" value="Unassembled WGS sequence"/>
</dbReference>
<comment type="caution">
    <text evidence="8">The sequence shown here is derived from an EMBL/GenBank/DDBJ whole genome shotgun (WGS) entry which is preliminary data.</text>
</comment>
<protein>
    <recommendedName>
        <fullName evidence="7">EamA domain-containing protein</fullName>
    </recommendedName>
</protein>
<feature type="transmembrane region" description="Helical" evidence="6">
    <location>
        <begin position="169"/>
        <end position="186"/>
    </location>
</feature>
<dbReference type="InterPro" id="IPR051258">
    <property type="entry name" value="Diverse_Substrate_Transporter"/>
</dbReference>
<proteinExistence type="predicted"/>
<accession>A0A917KTT9</accession>
<feature type="transmembrane region" description="Helical" evidence="6">
    <location>
        <begin position="193"/>
        <end position="212"/>
    </location>
</feature>
<dbReference type="InterPro" id="IPR037185">
    <property type="entry name" value="EmrE-like"/>
</dbReference>
<keyword evidence="9" id="KW-1185">Reference proteome</keyword>
<evidence type="ECO:0000313" key="9">
    <source>
        <dbReference type="Proteomes" id="UP000661507"/>
    </source>
</evidence>
<evidence type="ECO:0000256" key="1">
    <source>
        <dbReference type="ARBA" id="ARBA00004651"/>
    </source>
</evidence>
<feature type="transmembrane region" description="Helical" evidence="6">
    <location>
        <begin position="142"/>
        <end position="163"/>
    </location>
</feature>
<dbReference type="RefSeq" id="WP_188970192.1">
    <property type="nucleotide sequence ID" value="NZ_BMKW01000010.1"/>
</dbReference>
<feature type="transmembrane region" description="Helical" evidence="6">
    <location>
        <begin position="111"/>
        <end position="130"/>
    </location>
</feature>
<dbReference type="InterPro" id="IPR000620">
    <property type="entry name" value="EamA_dom"/>
</dbReference>
<keyword evidence="2" id="KW-1003">Cell membrane</keyword>
<dbReference type="AlphaFoldDB" id="A0A917KTT9"/>
<sequence>MTAVALRRAGRAAGLTEWAGFAWGFLAATIWGAYLAFARAGVVAGVSPLDFAMLRFVTAGAVMLPVLLRLGLPSLAGVGWPRGLMLTLQGGPAFILVGTLGYRYAPLAHGAVAQPGTAVIGTMLLAVLLLGERVTPLRWFGAALVVAGLTIVAGGFVATGGAWRGDLCFIAAGGLWAAFTVTCRVWQVDPLRSTAIISVVGGVAVVPVWLAVGDGTALLAQGVGALVVQAVVQGVLSGVVAVFAYGRAVARLGAARSAIFAAMVPALAMLAGVPVAGEWPSAVQWAGLAVVLAGLSLAMGVVRPR</sequence>
<evidence type="ECO:0000256" key="4">
    <source>
        <dbReference type="ARBA" id="ARBA00022989"/>
    </source>
</evidence>
<feature type="domain" description="EamA" evidence="7">
    <location>
        <begin position="19"/>
        <end position="152"/>
    </location>
</feature>
<name>A0A917KTT9_9PROT</name>
<dbReference type="Gene3D" id="1.10.3730.20">
    <property type="match status" value="1"/>
</dbReference>
<evidence type="ECO:0000256" key="5">
    <source>
        <dbReference type="ARBA" id="ARBA00023136"/>
    </source>
</evidence>
<evidence type="ECO:0000313" key="8">
    <source>
        <dbReference type="EMBL" id="GGJ29612.1"/>
    </source>
</evidence>
<reference evidence="8" key="2">
    <citation type="submission" date="2020-09" db="EMBL/GenBank/DDBJ databases">
        <authorList>
            <person name="Sun Q."/>
            <person name="Zhou Y."/>
        </authorList>
    </citation>
    <scope>NUCLEOTIDE SEQUENCE</scope>
    <source>
        <strain evidence="8">CGMCC 1.3617</strain>
    </source>
</reference>
<dbReference type="GO" id="GO:0005886">
    <property type="term" value="C:plasma membrane"/>
    <property type="evidence" value="ECO:0007669"/>
    <property type="project" value="UniProtKB-SubCell"/>
</dbReference>
<dbReference type="Pfam" id="PF00892">
    <property type="entry name" value="EamA"/>
    <property type="match status" value="2"/>
</dbReference>
<evidence type="ECO:0000256" key="2">
    <source>
        <dbReference type="ARBA" id="ARBA00022475"/>
    </source>
</evidence>
<comment type="subcellular location">
    <subcellularLocation>
        <location evidence="1">Cell membrane</location>
        <topology evidence="1">Multi-pass membrane protein</topology>
    </subcellularLocation>
</comment>
<feature type="transmembrane region" description="Helical" evidence="6">
    <location>
        <begin position="84"/>
        <end position="105"/>
    </location>
</feature>
<gene>
    <name evidence="8" type="ORF">GCM10011320_41240</name>
</gene>
<keyword evidence="4 6" id="KW-1133">Transmembrane helix</keyword>
<keyword evidence="3 6" id="KW-0812">Transmembrane</keyword>
<dbReference type="PANTHER" id="PTHR42920:SF5">
    <property type="entry name" value="EAMA DOMAIN-CONTAINING PROTEIN"/>
    <property type="match status" value="1"/>
</dbReference>
<feature type="transmembrane region" description="Helical" evidence="6">
    <location>
        <begin position="282"/>
        <end position="302"/>
    </location>
</feature>